<protein>
    <submittedName>
        <fullName evidence="1">Uncharacterized protein</fullName>
    </submittedName>
</protein>
<dbReference type="EMBL" id="UZAI01017412">
    <property type="protein sequence ID" value="VDP24236.1"/>
    <property type="molecule type" value="Genomic_DNA"/>
</dbReference>
<evidence type="ECO:0000313" key="2">
    <source>
        <dbReference type="Proteomes" id="UP000277204"/>
    </source>
</evidence>
<organism evidence="1 2">
    <name type="scientific">Schistosoma margrebowiei</name>
    <dbReference type="NCBI Taxonomy" id="48269"/>
    <lineage>
        <taxon>Eukaryota</taxon>
        <taxon>Metazoa</taxon>
        <taxon>Spiralia</taxon>
        <taxon>Lophotrochozoa</taxon>
        <taxon>Platyhelminthes</taxon>
        <taxon>Trematoda</taxon>
        <taxon>Digenea</taxon>
        <taxon>Strigeidida</taxon>
        <taxon>Schistosomatoidea</taxon>
        <taxon>Schistosomatidae</taxon>
        <taxon>Schistosoma</taxon>
    </lineage>
</organism>
<dbReference type="AlphaFoldDB" id="A0A183MNG0"/>
<sequence>MAAGNQQLVHTPFVPTEYWSPCAPLVDATCQPTWLKHQTFAFGSLNLLKNTLVREGRMNNGKALCWKQLALLDDVYLYWHHT</sequence>
<evidence type="ECO:0000313" key="1">
    <source>
        <dbReference type="EMBL" id="VDP24236.1"/>
    </source>
</evidence>
<reference evidence="1 2" key="1">
    <citation type="submission" date="2018-11" db="EMBL/GenBank/DDBJ databases">
        <authorList>
            <consortium name="Pathogen Informatics"/>
        </authorList>
    </citation>
    <scope>NUCLEOTIDE SEQUENCE [LARGE SCALE GENOMIC DNA]</scope>
    <source>
        <strain evidence="1 2">Zambia</strain>
    </source>
</reference>
<keyword evidence="2" id="KW-1185">Reference proteome</keyword>
<dbReference type="Proteomes" id="UP000277204">
    <property type="component" value="Unassembled WGS sequence"/>
</dbReference>
<proteinExistence type="predicted"/>
<accession>A0A183MNG0</accession>
<name>A0A183MNG0_9TREM</name>
<gene>
    <name evidence="1" type="ORF">SMRZ_LOCUS17585</name>
</gene>